<keyword evidence="1" id="KW-0812">Transmembrane</keyword>
<feature type="transmembrane region" description="Helical" evidence="1">
    <location>
        <begin position="26"/>
        <end position="57"/>
    </location>
</feature>
<name>U2IXX5_9STRE</name>
<accession>U2IXX5</accession>
<evidence type="ECO:0000256" key="1">
    <source>
        <dbReference type="SAM" id="Phobius"/>
    </source>
</evidence>
<gene>
    <name evidence="2" type="ORF">HMPREF1557_00213</name>
</gene>
<dbReference type="EMBL" id="AWVA01000012">
    <property type="protein sequence ID" value="ERJ78826.1"/>
    <property type="molecule type" value="Genomic_DNA"/>
</dbReference>
<proteinExistence type="predicted"/>
<sequence length="108" mass="12269">MADEICFEINVNERKVMIQKQQSRTLLVWALVLQISGILLGFLVGLALIFTLGVGIFSTVRKETNTAADDYKTELGFLYVYIVYFIGIVFLYFYKFATQIVTLIAAIK</sequence>
<keyword evidence="1" id="KW-1133">Transmembrane helix</keyword>
<reference evidence="2 3" key="1">
    <citation type="submission" date="2013-06" db="EMBL/GenBank/DDBJ databases">
        <authorList>
            <person name="Weinstock G."/>
            <person name="Sodergren E."/>
            <person name="Lobos E.A."/>
            <person name="Fulton L."/>
            <person name="Fulton R."/>
            <person name="Courtney L."/>
            <person name="Fronick C."/>
            <person name="O'Laughlin M."/>
            <person name="Godfrey J."/>
            <person name="Wilson R.M."/>
            <person name="Miner T."/>
            <person name="Farmer C."/>
            <person name="Delehaunty K."/>
            <person name="Cordes M."/>
            <person name="Minx P."/>
            <person name="Tomlinson C."/>
            <person name="Chen J."/>
            <person name="Wollam A."/>
            <person name="Pepin K.H."/>
            <person name="Bhonagiri V."/>
            <person name="Zhang X."/>
            <person name="Warren W."/>
            <person name="Mitreva M."/>
            <person name="Mardis E.R."/>
            <person name="Wilson R.K."/>
        </authorList>
    </citation>
    <scope>NUCLEOTIDE SEQUENCE [LARGE SCALE GENOMIC DNA]</scope>
    <source>
        <strain evidence="2 3">W1703</strain>
    </source>
</reference>
<protein>
    <submittedName>
        <fullName evidence="2">Uncharacterized protein</fullName>
    </submittedName>
</protein>
<comment type="caution">
    <text evidence="2">The sequence shown here is derived from an EMBL/GenBank/DDBJ whole genome shotgun (WGS) entry which is preliminary data.</text>
</comment>
<evidence type="ECO:0000313" key="2">
    <source>
        <dbReference type="EMBL" id="ERJ78826.1"/>
    </source>
</evidence>
<dbReference type="RefSeq" id="WP_019776593.1">
    <property type="nucleotide sequence ID" value="NZ_KI259669.1"/>
</dbReference>
<dbReference type="AlphaFoldDB" id="U2IXX5"/>
<dbReference type="PATRIC" id="fig|1227275.3.peg.187"/>
<evidence type="ECO:0000313" key="3">
    <source>
        <dbReference type="Proteomes" id="UP000016617"/>
    </source>
</evidence>
<feature type="transmembrane region" description="Helical" evidence="1">
    <location>
        <begin position="77"/>
        <end position="94"/>
    </location>
</feature>
<dbReference type="Proteomes" id="UP000016617">
    <property type="component" value="Unassembled WGS sequence"/>
</dbReference>
<dbReference type="HOGENOM" id="CLU_2195523_0_0_9"/>
<keyword evidence="1" id="KW-0472">Membrane</keyword>
<organism evidence="2 3">
    <name type="scientific">Streptococcus sobrinus W1703</name>
    <dbReference type="NCBI Taxonomy" id="1227275"/>
    <lineage>
        <taxon>Bacteria</taxon>
        <taxon>Bacillati</taxon>
        <taxon>Bacillota</taxon>
        <taxon>Bacilli</taxon>
        <taxon>Lactobacillales</taxon>
        <taxon>Streptococcaceae</taxon>
        <taxon>Streptococcus</taxon>
    </lineage>
</organism>